<dbReference type="InterPro" id="IPR003115">
    <property type="entry name" value="ParB_N"/>
</dbReference>
<dbReference type="RefSeq" id="WP_005885533.1">
    <property type="nucleotide sequence ID" value="NZ_ADNU01000062.1"/>
</dbReference>
<name>D4YPX0_9MICO</name>
<protein>
    <submittedName>
        <fullName evidence="2">ParB-like protein</fullName>
    </submittedName>
</protein>
<feature type="non-terminal residue" evidence="2">
    <location>
        <position position="171"/>
    </location>
</feature>
<keyword evidence="3" id="KW-1185">Reference proteome</keyword>
<dbReference type="GO" id="GO:0007059">
    <property type="term" value="P:chromosome segregation"/>
    <property type="evidence" value="ECO:0007669"/>
    <property type="project" value="TreeGrafter"/>
</dbReference>
<feature type="domain" description="ParB-like N-terminal" evidence="1">
    <location>
        <begin position="10"/>
        <end position="95"/>
    </location>
</feature>
<organism evidence="2 3">
    <name type="scientific">Brevibacterium mcbrellneri ATCC 49030</name>
    <dbReference type="NCBI Taxonomy" id="585530"/>
    <lineage>
        <taxon>Bacteria</taxon>
        <taxon>Bacillati</taxon>
        <taxon>Actinomycetota</taxon>
        <taxon>Actinomycetes</taxon>
        <taxon>Micrococcales</taxon>
        <taxon>Brevibacteriaceae</taxon>
        <taxon>Brevibacterium</taxon>
    </lineage>
</organism>
<proteinExistence type="predicted"/>
<accession>D4YPX0</accession>
<dbReference type="Pfam" id="PF02195">
    <property type="entry name" value="ParB_N"/>
    <property type="match status" value="1"/>
</dbReference>
<dbReference type="GO" id="GO:0005694">
    <property type="term" value="C:chromosome"/>
    <property type="evidence" value="ECO:0007669"/>
    <property type="project" value="TreeGrafter"/>
</dbReference>
<sequence length="171" mass="18460">MSTHSGEIVLDRAVESIIVGHRHRHDLGDLDALADSIARKGLLQPPTITPDGVLVCGARRLAAIKQLGWRTVGVWVRSNVSTRLEHRLAEQDDNELHKDLDPREAAAMIPGGASFMTLEKIGYLEKVAADPDQPEQVRQDAAAALVQIEAGAPVHPAYTRIRAATSTPAAE</sequence>
<dbReference type="EMBL" id="ADNU01000062">
    <property type="protein sequence ID" value="EFG46742.1"/>
    <property type="molecule type" value="Genomic_DNA"/>
</dbReference>
<dbReference type="Proteomes" id="UP000005714">
    <property type="component" value="Unassembled WGS sequence"/>
</dbReference>
<gene>
    <name evidence="2" type="ORF">HMPREF0183_1980</name>
</gene>
<dbReference type="SUPFAM" id="SSF110849">
    <property type="entry name" value="ParB/Sulfiredoxin"/>
    <property type="match status" value="1"/>
</dbReference>
<dbReference type="SMART" id="SM00470">
    <property type="entry name" value="ParB"/>
    <property type="match status" value="1"/>
</dbReference>
<evidence type="ECO:0000313" key="2">
    <source>
        <dbReference type="EMBL" id="EFG46742.1"/>
    </source>
</evidence>
<dbReference type="AlphaFoldDB" id="D4YPX0"/>
<dbReference type="PANTHER" id="PTHR33375">
    <property type="entry name" value="CHROMOSOME-PARTITIONING PROTEIN PARB-RELATED"/>
    <property type="match status" value="1"/>
</dbReference>
<dbReference type="PANTHER" id="PTHR33375:SF1">
    <property type="entry name" value="CHROMOSOME-PARTITIONING PROTEIN PARB-RELATED"/>
    <property type="match status" value="1"/>
</dbReference>
<dbReference type="InterPro" id="IPR050336">
    <property type="entry name" value="Chromosome_partition/occlusion"/>
</dbReference>
<reference evidence="2 3" key="1">
    <citation type="submission" date="2010-04" db="EMBL/GenBank/DDBJ databases">
        <authorList>
            <person name="Qin X."/>
            <person name="Bachman B."/>
            <person name="Battles P."/>
            <person name="Bell A."/>
            <person name="Bess C."/>
            <person name="Bickham C."/>
            <person name="Chaboub L."/>
            <person name="Chen D."/>
            <person name="Coyle M."/>
            <person name="Deiros D.R."/>
            <person name="Dinh H."/>
            <person name="Forbes L."/>
            <person name="Fowler G."/>
            <person name="Francisco L."/>
            <person name="Fu Q."/>
            <person name="Gubbala S."/>
            <person name="Hale W."/>
            <person name="Han Y."/>
            <person name="Hemphill L."/>
            <person name="Highlander S.K."/>
            <person name="Hirani K."/>
            <person name="Hogues M."/>
            <person name="Jackson L."/>
            <person name="Jakkamsetti A."/>
            <person name="Javaid M."/>
            <person name="Jiang H."/>
            <person name="Korchina V."/>
            <person name="Kovar C."/>
            <person name="Lara F."/>
            <person name="Lee S."/>
            <person name="Mata R."/>
            <person name="Mathew T."/>
            <person name="Moen C."/>
            <person name="Morales K."/>
            <person name="Munidasa M."/>
            <person name="Nazareth L."/>
            <person name="Ngo R."/>
            <person name="Nguyen L."/>
            <person name="Okwuonu G."/>
            <person name="Ongeri F."/>
            <person name="Patil S."/>
            <person name="Petrosino J."/>
            <person name="Pham C."/>
            <person name="Pham P."/>
            <person name="Pu L.-L."/>
            <person name="Puazo M."/>
            <person name="Raj R."/>
            <person name="Reid J."/>
            <person name="Rouhana J."/>
            <person name="Saada N."/>
            <person name="Shang Y."/>
            <person name="Simmons D."/>
            <person name="Thornton R."/>
            <person name="Warren J."/>
            <person name="Weissenberger G."/>
            <person name="Zhang J."/>
            <person name="Zhang L."/>
            <person name="Zhou C."/>
            <person name="Zhu D."/>
            <person name="Muzny D."/>
            <person name="Worley K."/>
            <person name="Gibbs R."/>
        </authorList>
    </citation>
    <scope>NUCLEOTIDE SEQUENCE [LARGE SCALE GENOMIC DNA]</scope>
    <source>
        <strain evidence="2 3">ATCC 49030</strain>
    </source>
</reference>
<dbReference type="InterPro" id="IPR036086">
    <property type="entry name" value="ParB/Sulfiredoxin_sf"/>
</dbReference>
<comment type="caution">
    <text evidence="2">The sequence shown here is derived from an EMBL/GenBank/DDBJ whole genome shotgun (WGS) entry which is preliminary data.</text>
</comment>
<dbReference type="STRING" id="585530.HMPREF0183_1980"/>
<evidence type="ECO:0000313" key="3">
    <source>
        <dbReference type="Proteomes" id="UP000005714"/>
    </source>
</evidence>
<dbReference type="Gene3D" id="3.90.1530.30">
    <property type="match status" value="1"/>
</dbReference>
<dbReference type="GO" id="GO:0045881">
    <property type="term" value="P:positive regulation of sporulation resulting in formation of a cellular spore"/>
    <property type="evidence" value="ECO:0007669"/>
    <property type="project" value="TreeGrafter"/>
</dbReference>
<evidence type="ECO:0000259" key="1">
    <source>
        <dbReference type="SMART" id="SM00470"/>
    </source>
</evidence>
<dbReference type="eggNOG" id="COG1475">
    <property type="taxonomic scope" value="Bacteria"/>
</dbReference>